<dbReference type="Proteomes" id="UP000678499">
    <property type="component" value="Unassembled WGS sequence"/>
</dbReference>
<feature type="compositionally biased region" description="Basic and acidic residues" evidence="1">
    <location>
        <begin position="53"/>
        <end position="65"/>
    </location>
</feature>
<dbReference type="EMBL" id="CAJPEX010000054">
    <property type="protein sequence ID" value="CAG0912853.1"/>
    <property type="molecule type" value="Genomic_DNA"/>
</dbReference>
<feature type="region of interest" description="Disordered" evidence="1">
    <location>
        <begin position="18"/>
        <end position="91"/>
    </location>
</feature>
<keyword evidence="3" id="KW-1185">Reference proteome</keyword>
<evidence type="ECO:0000313" key="2">
    <source>
        <dbReference type="EMBL" id="CAD7272701.1"/>
    </source>
</evidence>
<feature type="compositionally biased region" description="Polar residues" evidence="1">
    <location>
        <begin position="69"/>
        <end position="82"/>
    </location>
</feature>
<dbReference type="EMBL" id="OA882091">
    <property type="protein sequence ID" value="CAD7272701.1"/>
    <property type="molecule type" value="Genomic_DNA"/>
</dbReference>
<feature type="compositionally biased region" description="Basic and acidic residues" evidence="1">
    <location>
        <begin position="18"/>
        <end position="33"/>
    </location>
</feature>
<evidence type="ECO:0000256" key="1">
    <source>
        <dbReference type="SAM" id="MobiDB-lite"/>
    </source>
</evidence>
<organism evidence="2">
    <name type="scientific">Notodromas monacha</name>
    <dbReference type="NCBI Taxonomy" id="399045"/>
    <lineage>
        <taxon>Eukaryota</taxon>
        <taxon>Metazoa</taxon>
        <taxon>Ecdysozoa</taxon>
        <taxon>Arthropoda</taxon>
        <taxon>Crustacea</taxon>
        <taxon>Oligostraca</taxon>
        <taxon>Ostracoda</taxon>
        <taxon>Podocopa</taxon>
        <taxon>Podocopida</taxon>
        <taxon>Cypridocopina</taxon>
        <taxon>Cypridoidea</taxon>
        <taxon>Cyprididae</taxon>
        <taxon>Notodromas</taxon>
    </lineage>
</organism>
<proteinExistence type="predicted"/>
<gene>
    <name evidence="2" type="ORF">NMOB1V02_LOCUS623</name>
</gene>
<accession>A0A7R9BCL2</accession>
<dbReference type="AlphaFoldDB" id="A0A7R9BCL2"/>
<reference evidence="2" key="1">
    <citation type="submission" date="2020-11" db="EMBL/GenBank/DDBJ databases">
        <authorList>
            <person name="Tran Van P."/>
        </authorList>
    </citation>
    <scope>NUCLEOTIDE SEQUENCE</scope>
</reference>
<name>A0A7R9BCL2_9CRUS</name>
<sequence>MDLILIFSSLFSAETKRAAVEEGSGHGSEETRESGVMGAEDDAFDQHGGLSGELHEKLEEAELHLHPTGVSSGIESQASDQHPSGPGKQAD</sequence>
<protein>
    <submittedName>
        <fullName evidence="2">Uncharacterized protein</fullName>
    </submittedName>
</protein>
<evidence type="ECO:0000313" key="3">
    <source>
        <dbReference type="Proteomes" id="UP000678499"/>
    </source>
</evidence>